<evidence type="ECO:0000256" key="2">
    <source>
        <dbReference type="ARBA" id="ARBA00022714"/>
    </source>
</evidence>
<dbReference type="InterPro" id="IPR052371">
    <property type="entry name" value="BFD-associated_ferredoxin"/>
</dbReference>
<keyword evidence="2" id="KW-0001">2Fe-2S</keyword>
<proteinExistence type="inferred from homology"/>
<dbReference type="EMBL" id="JBFWIC010000018">
    <property type="protein sequence ID" value="MEZ0475559.1"/>
    <property type="molecule type" value="Genomic_DNA"/>
</dbReference>
<keyword evidence="5" id="KW-0408">Iron</keyword>
<dbReference type="Pfam" id="PF04324">
    <property type="entry name" value="Fer2_BFD"/>
    <property type="match status" value="1"/>
</dbReference>
<evidence type="ECO:0000259" key="10">
    <source>
        <dbReference type="Pfam" id="PF04324"/>
    </source>
</evidence>
<reference evidence="11 12" key="1">
    <citation type="submission" date="2024-07" db="EMBL/GenBank/DDBJ databases">
        <title>Luteimonas salilacus sp. nov., isolated from the shore soil of Salt Lake in Tibet of China.</title>
        <authorList>
            <person name="Zhang X."/>
            <person name="Li A."/>
        </authorList>
    </citation>
    <scope>NUCLEOTIDE SEQUENCE [LARGE SCALE GENOMIC DNA]</scope>
    <source>
        <strain evidence="11 12">B3-2-R+30</strain>
    </source>
</reference>
<keyword evidence="1" id="KW-0813">Transport</keyword>
<evidence type="ECO:0000256" key="1">
    <source>
        <dbReference type="ARBA" id="ARBA00022448"/>
    </source>
</evidence>
<dbReference type="Gene3D" id="1.10.10.1100">
    <property type="entry name" value="BFD-like [2Fe-2S]-binding domain"/>
    <property type="match status" value="1"/>
</dbReference>
<sequence length="75" mass="7472">MYVCLCNAVTERDIHEAAAAGCSAMSELTMRTGCGACCGSCVPAACEVLAQAQPASGCETTVADAPVFAVIARAA</sequence>
<protein>
    <recommendedName>
        <fullName evidence="8">Bacterioferritin-associated ferredoxin</fullName>
    </recommendedName>
</protein>
<comment type="similarity">
    <text evidence="9">Belongs to the Bfd family.</text>
</comment>
<keyword evidence="4" id="KW-0249">Electron transport</keyword>
<evidence type="ECO:0000313" key="11">
    <source>
        <dbReference type="EMBL" id="MEZ0475559.1"/>
    </source>
</evidence>
<accession>A0ABV4HS48</accession>
<dbReference type="RefSeq" id="WP_370563761.1">
    <property type="nucleotide sequence ID" value="NZ_JBFWIB010000005.1"/>
</dbReference>
<evidence type="ECO:0000313" key="12">
    <source>
        <dbReference type="Proteomes" id="UP001566331"/>
    </source>
</evidence>
<keyword evidence="6" id="KW-0411">Iron-sulfur</keyword>
<evidence type="ECO:0000256" key="9">
    <source>
        <dbReference type="ARBA" id="ARBA00046332"/>
    </source>
</evidence>
<evidence type="ECO:0000256" key="6">
    <source>
        <dbReference type="ARBA" id="ARBA00023014"/>
    </source>
</evidence>
<organism evidence="11 12">
    <name type="scientific">Luteimonas salinilitoris</name>
    <dbReference type="NCBI Taxonomy" id="3237697"/>
    <lineage>
        <taxon>Bacteria</taxon>
        <taxon>Pseudomonadati</taxon>
        <taxon>Pseudomonadota</taxon>
        <taxon>Gammaproteobacteria</taxon>
        <taxon>Lysobacterales</taxon>
        <taxon>Lysobacteraceae</taxon>
        <taxon>Luteimonas</taxon>
    </lineage>
</organism>
<gene>
    <name evidence="11" type="ORF">AB6713_13190</name>
</gene>
<dbReference type="InterPro" id="IPR007419">
    <property type="entry name" value="BFD-like_2Fe2S-bd_dom"/>
</dbReference>
<evidence type="ECO:0000256" key="8">
    <source>
        <dbReference type="ARBA" id="ARBA00039386"/>
    </source>
</evidence>
<keyword evidence="3" id="KW-0479">Metal-binding</keyword>
<evidence type="ECO:0000256" key="3">
    <source>
        <dbReference type="ARBA" id="ARBA00022723"/>
    </source>
</evidence>
<comment type="caution">
    <text evidence="11">The sequence shown here is derived from an EMBL/GenBank/DDBJ whole genome shotgun (WGS) entry which is preliminary data.</text>
</comment>
<dbReference type="PANTHER" id="PTHR37424:SF1">
    <property type="entry name" value="BACTERIOFERRITIN-ASSOCIATED FERREDOXIN"/>
    <property type="match status" value="1"/>
</dbReference>
<dbReference type="PANTHER" id="PTHR37424">
    <property type="entry name" value="BACTERIOFERRITIN-ASSOCIATED FERREDOXIN"/>
    <property type="match status" value="1"/>
</dbReference>
<keyword evidence="12" id="KW-1185">Reference proteome</keyword>
<dbReference type="InterPro" id="IPR041854">
    <property type="entry name" value="BFD-like_2Fe2S-bd_dom_sf"/>
</dbReference>
<comment type="cofactor">
    <cofactor evidence="7">
        <name>[2Fe-2S] cluster</name>
        <dbReference type="ChEBI" id="CHEBI:190135"/>
    </cofactor>
</comment>
<feature type="domain" description="BFD-like [2Fe-2S]-binding" evidence="10">
    <location>
        <begin position="2"/>
        <end position="50"/>
    </location>
</feature>
<evidence type="ECO:0000256" key="7">
    <source>
        <dbReference type="ARBA" id="ARBA00034078"/>
    </source>
</evidence>
<name>A0ABV4HS48_9GAMM</name>
<evidence type="ECO:0000256" key="4">
    <source>
        <dbReference type="ARBA" id="ARBA00022982"/>
    </source>
</evidence>
<dbReference type="Proteomes" id="UP001566331">
    <property type="component" value="Unassembled WGS sequence"/>
</dbReference>
<evidence type="ECO:0000256" key="5">
    <source>
        <dbReference type="ARBA" id="ARBA00023004"/>
    </source>
</evidence>